<evidence type="ECO:0000256" key="16">
    <source>
        <dbReference type="PROSITE-ProRule" id="PRU00560"/>
    </source>
</evidence>
<dbReference type="GO" id="GO:0003677">
    <property type="term" value="F:DNA binding"/>
    <property type="evidence" value="ECO:0007669"/>
    <property type="project" value="UniProtKB-KW"/>
</dbReference>
<evidence type="ECO:0000256" key="11">
    <source>
        <dbReference type="ARBA" id="ARBA00023204"/>
    </source>
</evidence>
<evidence type="ECO:0000256" key="5">
    <source>
        <dbReference type="ARBA" id="ARBA00022801"/>
    </source>
</evidence>
<dbReference type="GO" id="GO:0009338">
    <property type="term" value="C:exodeoxyribonuclease V complex"/>
    <property type="evidence" value="ECO:0007669"/>
    <property type="project" value="TreeGrafter"/>
</dbReference>
<dbReference type="KEGG" id="knv:Pan216_14220"/>
<evidence type="ECO:0000256" key="9">
    <source>
        <dbReference type="ARBA" id="ARBA00022842"/>
    </source>
</evidence>
<keyword evidence="20" id="KW-1185">Reference proteome</keyword>
<dbReference type="GO" id="GO:0008854">
    <property type="term" value="F:exodeoxyribonuclease V activity"/>
    <property type="evidence" value="ECO:0007669"/>
    <property type="project" value="InterPro"/>
</dbReference>
<dbReference type="Pfam" id="PF00580">
    <property type="entry name" value="UvrD-helicase"/>
    <property type="match status" value="1"/>
</dbReference>
<dbReference type="Gene3D" id="1.10.3170.10">
    <property type="entry name" value="Recbcd, chain B, domain 2"/>
    <property type="match status" value="1"/>
</dbReference>
<dbReference type="OrthoDB" id="9810135at2"/>
<dbReference type="GO" id="GO:0046872">
    <property type="term" value="F:metal ion binding"/>
    <property type="evidence" value="ECO:0007669"/>
    <property type="project" value="UniProtKB-KW"/>
</dbReference>
<keyword evidence="3 16" id="KW-0547">Nucleotide-binding</keyword>
<reference evidence="19 20" key="1">
    <citation type="submission" date="2019-02" db="EMBL/GenBank/DDBJ databases">
        <title>Deep-cultivation of Planctomycetes and their phenomic and genomic characterization uncovers novel biology.</title>
        <authorList>
            <person name="Wiegand S."/>
            <person name="Jogler M."/>
            <person name="Boedeker C."/>
            <person name="Pinto D."/>
            <person name="Vollmers J."/>
            <person name="Rivas-Marin E."/>
            <person name="Kohn T."/>
            <person name="Peeters S.H."/>
            <person name="Heuer A."/>
            <person name="Rast P."/>
            <person name="Oberbeckmann S."/>
            <person name="Bunk B."/>
            <person name="Jeske O."/>
            <person name="Meyerdierks A."/>
            <person name="Storesund J.E."/>
            <person name="Kallscheuer N."/>
            <person name="Luecker S."/>
            <person name="Lage O.M."/>
            <person name="Pohl T."/>
            <person name="Merkel B.J."/>
            <person name="Hornburger P."/>
            <person name="Mueller R.-W."/>
            <person name="Bruemmer F."/>
            <person name="Labrenz M."/>
            <person name="Spormann A.M."/>
            <person name="Op den Camp H."/>
            <person name="Overmann J."/>
            <person name="Amann R."/>
            <person name="Jetten M.S.M."/>
            <person name="Mascher T."/>
            <person name="Medema M.H."/>
            <person name="Devos D.P."/>
            <person name="Kaster A.-K."/>
            <person name="Ovreas L."/>
            <person name="Rohde M."/>
            <person name="Galperin M.Y."/>
            <person name="Jogler C."/>
        </authorList>
    </citation>
    <scope>NUCLEOTIDE SEQUENCE [LARGE SCALE GENOMIC DNA]</scope>
    <source>
        <strain evidence="19 20">Pan216</strain>
    </source>
</reference>
<dbReference type="InterPro" id="IPR000212">
    <property type="entry name" value="DNA_helicase_UvrD/REP"/>
</dbReference>
<dbReference type="PANTHER" id="PTHR11070">
    <property type="entry name" value="UVRD / RECB / PCRA DNA HELICASE FAMILY MEMBER"/>
    <property type="match status" value="1"/>
</dbReference>
<proteinExistence type="inferred from homology"/>
<evidence type="ECO:0000313" key="19">
    <source>
        <dbReference type="EMBL" id="QDU60576.1"/>
    </source>
</evidence>
<evidence type="ECO:0000256" key="2">
    <source>
        <dbReference type="ARBA" id="ARBA00022723"/>
    </source>
</evidence>
<keyword evidence="4" id="KW-0227">DNA damage</keyword>
<dbReference type="GO" id="GO:0005829">
    <property type="term" value="C:cytosol"/>
    <property type="evidence" value="ECO:0007669"/>
    <property type="project" value="TreeGrafter"/>
</dbReference>
<comment type="catalytic activity">
    <reaction evidence="13">
        <text>Couples ATP hydrolysis with the unwinding of duplex DNA by translocating in the 3'-5' direction.</text>
        <dbReference type="EC" id="5.6.2.4"/>
    </reaction>
</comment>
<evidence type="ECO:0000256" key="1">
    <source>
        <dbReference type="ARBA" id="ARBA00022722"/>
    </source>
</evidence>
<dbReference type="EMBL" id="CP036279">
    <property type="protein sequence ID" value="QDU60576.1"/>
    <property type="molecule type" value="Genomic_DNA"/>
</dbReference>
<dbReference type="HAMAP" id="MF_01485">
    <property type="entry name" value="RecB"/>
    <property type="match status" value="1"/>
</dbReference>
<keyword evidence="7" id="KW-0269">Exonuclease</keyword>
<gene>
    <name evidence="19" type="primary">recB</name>
    <name evidence="19" type="ORF">Pan216_14220</name>
</gene>
<evidence type="ECO:0000313" key="20">
    <source>
        <dbReference type="Proteomes" id="UP000317093"/>
    </source>
</evidence>
<keyword evidence="1" id="KW-0540">Nuclease</keyword>
<dbReference type="GO" id="GO:0005524">
    <property type="term" value="F:ATP binding"/>
    <property type="evidence" value="ECO:0007669"/>
    <property type="project" value="UniProtKB-UniRule"/>
</dbReference>
<evidence type="ECO:0000256" key="10">
    <source>
        <dbReference type="ARBA" id="ARBA00023125"/>
    </source>
</evidence>
<dbReference type="PANTHER" id="PTHR11070:SF23">
    <property type="entry name" value="RECBCD ENZYME SUBUNIT RECB"/>
    <property type="match status" value="1"/>
</dbReference>
<keyword evidence="9" id="KW-0460">Magnesium</keyword>
<dbReference type="Pfam" id="PF12705">
    <property type="entry name" value="PDDEXK_1"/>
    <property type="match status" value="1"/>
</dbReference>
<evidence type="ECO:0000259" key="18">
    <source>
        <dbReference type="PROSITE" id="PS51217"/>
    </source>
</evidence>
<evidence type="ECO:0000256" key="7">
    <source>
        <dbReference type="ARBA" id="ARBA00022839"/>
    </source>
</evidence>
<comment type="catalytic activity">
    <reaction evidence="15">
        <text>ATP + H2O = ADP + phosphate + H(+)</text>
        <dbReference type="Rhea" id="RHEA:13065"/>
        <dbReference type="ChEBI" id="CHEBI:15377"/>
        <dbReference type="ChEBI" id="CHEBI:15378"/>
        <dbReference type="ChEBI" id="CHEBI:30616"/>
        <dbReference type="ChEBI" id="CHEBI:43474"/>
        <dbReference type="ChEBI" id="CHEBI:456216"/>
        <dbReference type="EC" id="5.6.2.4"/>
    </reaction>
</comment>
<feature type="domain" description="UvrD-like helicase ATP-binding" evidence="17">
    <location>
        <begin position="1"/>
        <end position="432"/>
    </location>
</feature>
<protein>
    <recommendedName>
        <fullName evidence="14">DNA 3'-5' helicase</fullName>
        <ecNumber evidence="14">5.6.2.4</ecNumber>
    </recommendedName>
</protein>
<dbReference type="AlphaFoldDB" id="A0A518B0S6"/>
<organism evidence="19 20">
    <name type="scientific">Kolteria novifilia</name>
    <dbReference type="NCBI Taxonomy" id="2527975"/>
    <lineage>
        <taxon>Bacteria</taxon>
        <taxon>Pseudomonadati</taxon>
        <taxon>Planctomycetota</taxon>
        <taxon>Planctomycetia</taxon>
        <taxon>Kolteriales</taxon>
        <taxon>Kolteriaceae</taxon>
        <taxon>Kolteria</taxon>
    </lineage>
</organism>
<evidence type="ECO:0000259" key="17">
    <source>
        <dbReference type="PROSITE" id="PS51198"/>
    </source>
</evidence>
<dbReference type="GO" id="GO:0016887">
    <property type="term" value="F:ATP hydrolysis activity"/>
    <property type="evidence" value="ECO:0007669"/>
    <property type="project" value="RHEA"/>
</dbReference>
<keyword evidence="5 16" id="KW-0378">Hydrolase</keyword>
<dbReference type="SUPFAM" id="SSF52540">
    <property type="entry name" value="P-loop containing nucleoside triphosphate hydrolases"/>
    <property type="match status" value="1"/>
</dbReference>
<feature type="binding site" evidence="16">
    <location>
        <begin position="21"/>
        <end position="28"/>
    </location>
    <ligand>
        <name>ATP</name>
        <dbReference type="ChEBI" id="CHEBI:30616"/>
    </ligand>
</feature>
<keyword evidence="11" id="KW-0234">DNA repair</keyword>
<dbReference type="Pfam" id="PF13361">
    <property type="entry name" value="UvrD_C"/>
    <property type="match status" value="1"/>
</dbReference>
<dbReference type="GO" id="GO:0043138">
    <property type="term" value="F:3'-5' DNA helicase activity"/>
    <property type="evidence" value="ECO:0007669"/>
    <property type="project" value="UniProtKB-EC"/>
</dbReference>
<dbReference type="Proteomes" id="UP000317093">
    <property type="component" value="Chromosome"/>
</dbReference>
<dbReference type="InterPro" id="IPR014016">
    <property type="entry name" value="UvrD-like_ATP-bd"/>
</dbReference>
<dbReference type="InterPro" id="IPR027417">
    <property type="entry name" value="P-loop_NTPase"/>
</dbReference>
<dbReference type="EC" id="5.6.2.4" evidence="14"/>
<dbReference type="InterPro" id="IPR038726">
    <property type="entry name" value="PDDEXK_AddAB-type"/>
</dbReference>
<keyword evidence="2" id="KW-0479">Metal-binding</keyword>
<dbReference type="Gene3D" id="3.40.50.300">
    <property type="entry name" value="P-loop containing nucleotide triphosphate hydrolases"/>
    <property type="match status" value="2"/>
</dbReference>
<evidence type="ECO:0000256" key="3">
    <source>
        <dbReference type="ARBA" id="ARBA00022741"/>
    </source>
</evidence>
<dbReference type="GO" id="GO:0000725">
    <property type="term" value="P:recombinational repair"/>
    <property type="evidence" value="ECO:0007669"/>
    <property type="project" value="TreeGrafter"/>
</dbReference>
<keyword evidence="6 16" id="KW-0347">Helicase</keyword>
<evidence type="ECO:0000256" key="14">
    <source>
        <dbReference type="ARBA" id="ARBA00034808"/>
    </source>
</evidence>
<dbReference type="InterPro" id="IPR011335">
    <property type="entry name" value="Restrct_endonuc-II-like"/>
</dbReference>
<keyword evidence="8 16" id="KW-0067">ATP-binding</keyword>
<evidence type="ECO:0000256" key="4">
    <source>
        <dbReference type="ARBA" id="ARBA00022763"/>
    </source>
</evidence>
<dbReference type="RefSeq" id="WP_145256638.1">
    <property type="nucleotide sequence ID" value="NZ_CP036279.1"/>
</dbReference>
<name>A0A518B0S6_9BACT</name>
<dbReference type="InterPro" id="IPR004586">
    <property type="entry name" value="RecB"/>
</dbReference>
<dbReference type="CDD" id="cd22352">
    <property type="entry name" value="RecB_C-like"/>
    <property type="match status" value="1"/>
</dbReference>
<keyword evidence="12" id="KW-0413">Isomerase</keyword>
<dbReference type="Gene3D" id="1.10.486.10">
    <property type="entry name" value="PCRA, domain 4"/>
    <property type="match status" value="1"/>
</dbReference>
<dbReference type="InterPro" id="IPR014017">
    <property type="entry name" value="DNA_helicase_UvrD-like_C"/>
</dbReference>
<dbReference type="SUPFAM" id="SSF52980">
    <property type="entry name" value="Restriction endonuclease-like"/>
    <property type="match status" value="1"/>
</dbReference>
<sequence>MTHRPDILDQIPRDRPAVIEASAGTGKTYTIESLVVDLLLTSDAEIENILVLTFAEKAALELRRRIRSKLAKVLADDESGDGGDAGWPLDETSRRKLVRSLADFDLASISTIHAFFQSILVDHALDVGLLFDQQIADGHPIFSQAFRDLLRRDWANDPGTGNFLLAWRRDLHKSFDDLETFLYDCQFKRSVILPAYDGSRFQQLLSTAPDLTDAAVAEIKSQAKAAKIHGATVNAAITRLRKVAELLVDGASAPEILANLDRLLDNKKTRSSFVKLGQVSGTPTADWVGEFVRSIVPLDAALVRTLLPPTQGEFELAKRSQGVFDFDDMIRLVHRAIEGPHGPSLVNGMRERFRFALIDEFQDTDEMQWDIFKRIFVESGGENPIYLIGDPKQAIFGFRGADVWTYLQAREEVAHETNRRREIELSRSFRSTAAMIETHNAFFAEGFFSGEIRYKTPVACGRPDYRLVSANQADASPVVVWDLQGTMSDVTASQVKDAFGHAIAAEIERLLGSDPAPLRIGDERTARPVEPKDIFVLTATNRDAQQIGAYLRERAIPFSFFKQDGLFQTREARDVLDLLRAITDPSDGSAARKAWNTPFFDVPLADLQQCLHMPSDAPLSRMLLDWHRLAESRRFDDLFSDILNRSGIVRRELVRSDSERELTNYLHLFEILFEESRRTAAGVEGLAESLARFIEKEELPATEESGVQRLESERDAVQVMTMHRSKGLEAAVVFLYGGLSGSLATGAAQYHDESGQRILDFSKSEDSTARHQAERQQEHERLCYVAMTRAKARLYLPFFEPPEKKDHYYRGIYRPIYDRLAQVRDQIPGMRWTAITSNAEPAAFPSDAEPSRTAWPVLLGGSTPVGSGQEAERYVARKRERAPRTVTSYTRLSRELEDAEASEKTDFVDRETRPAIVRREDDLPGGTHTGVFLHAILEDLPFETVDKTTSLDAWRDLPEVRRLVTRCCQSYGIDERHRPTAEALVHAAVASPIDLGEQGQLPGIHAAKRTRREMEFVYPFPEDHHPEFWKDRPEELSIEKGYIRGFVDLLFEYDGRLYFVDWKSNLLPDYEAATIDAEVEASYRLQAMIYCLALMMLLEIRSPEEYDQRFGGLLYVFLRGVKPKGRGSEGVYFRRPDWEEIRSYEAALKRLGAQVGGTLS</sequence>
<dbReference type="PROSITE" id="PS51198">
    <property type="entry name" value="UVRD_HELICASE_ATP_BIND"/>
    <property type="match status" value="1"/>
</dbReference>
<dbReference type="PROSITE" id="PS51217">
    <property type="entry name" value="UVRD_HELICASE_CTER"/>
    <property type="match status" value="1"/>
</dbReference>
<accession>A0A518B0S6</accession>
<keyword evidence="10" id="KW-0238">DNA-binding</keyword>
<evidence type="ECO:0000256" key="15">
    <source>
        <dbReference type="ARBA" id="ARBA00048988"/>
    </source>
</evidence>
<dbReference type="Gene3D" id="3.90.320.10">
    <property type="match status" value="1"/>
</dbReference>
<evidence type="ECO:0000256" key="6">
    <source>
        <dbReference type="ARBA" id="ARBA00022806"/>
    </source>
</evidence>
<evidence type="ECO:0000256" key="12">
    <source>
        <dbReference type="ARBA" id="ARBA00023235"/>
    </source>
</evidence>
<evidence type="ECO:0000256" key="13">
    <source>
        <dbReference type="ARBA" id="ARBA00034617"/>
    </source>
</evidence>
<feature type="domain" description="UvrD-like helicase C-terminal" evidence="18">
    <location>
        <begin position="459"/>
        <end position="727"/>
    </location>
</feature>
<dbReference type="InterPro" id="IPR011604">
    <property type="entry name" value="PDDEXK-like_dom_sf"/>
</dbReference>
<evidence type="ECO:0000256" key="8">
    <source>
        <dbReference type="ARBA" id="ARBA00022840"/>
    </source>
</evidence>